<evidence type="ECO:0000256" key="6">
    <source>
        <dbReference type="PROSITE-ProRule" id="PRU00103"/>
    </source>
</evidence>
<dbReference type="GO" id="GO:1990498">
    <property type="term" value="C:mitotic spindle microtubule"/>
    <property type="evidence" value="ECO:0007669"/>
    <property type="project" value="UniProtKB-ARBA"/>
</dbReference>
<comment type="subcellular location">
    <subcellularLocation>
        <location evidence="1">Cytoplasm</location>
        <location evidence="1">Cytoskeleton</location>
        <location evidence="1">Microtubule organizing center</location>
        <location evidence="1">Spindle pole body</location>
    </subcellularLocation>
</comment>
<evidence type="ECO:0000256" key="7">
    <source>
        <dbReference type="SAM" id="MobiDB-lite"/>
    </source>
</evidence>
<dbReference type="OrthoDB" id="205662at2759"/>
<feature type="domain" description="TOG" evidence="8">
    <location>
        <begin position="276"/>
        <end position="508"/>
    </location>
</feature>
<accession>A0A3N4HNH5</accession>
<feature type="domain" description="TOG" evidence="8">
    <location>
        <begin position="1"/>
        <end position="234"/>
    </location>
</feature>
<dbReference type="SMART" id="SM01349">
    <property type="entry name" value="TOG"/>
    <property type="match status" value="2"/>
</dbReference>
<protein>
    <submittedName>
        <fullName evidence="9">ARM repeat-containing protein</fullName>
    </submittedName>
</protein>
<dbReference type="GO" id="GO:0044732">
    <property type="term" value="C:mitotic spindle pole body"/>
    <property type="evidence" value="ECO:0007669"/>
    <property type="project" value="UniProtKB-ARBA"/>
</dbReference>
<dbReference type="Pfam" id="PF21041">
    <property type="entry name" value="XMAP215_CLASP_TOG"/>
    <property type="match status" value="2"/>
</dbReference>
<keyword evidence="3" id="KW-0677">Repeat</keyword>
<dbReference type="GO" id="GO:0000776">
    <property type="term" value="C:kinetochore"/>
    <property type="evidence" value="ECO:0007669"/>
    <property type="project" value="UniProtKB-ARBA"/>
</dbReference>
<dbReference type="InterPro" id="IPR011989">
    <property type="entry name" value="ARM-like"/>
</dbReference>
<dbReference type="InterPro" id="IPR045110">
    <property type="entry name" value="XMAP215"/>
</dbReference>
<reference evidence="9 10" key="1">
    <citation type="journal article" date="2018" name="Nat. Ecol. Evol.">
        <title>Pezizomycetes genomes reveal the molecular basis of ectomycorrhizal truffle lifestyle.</title>
        <authorList>
            <person name="Murat C."/>
            <person name="Payen T."/>
            <person name="Noel B."/>
            <person name="Kuo A."/>
            <person name="Morin E."/>
            <person name="Chen J."/>
            <person name="Kohler A."/>
            <person name="Krizsan K."/>
            <person name="Balestrini R."/>
            <person name="Da Silva C."/>
            <person name="Montanini B."/>
            <person name="Hainaut M."/>
            <person name="Levati E."/>
            <person name="Barry K.W."/>
            <person name="Belfiori B."/>
            <person name="Cichocki N."/>
            <person name="Clum A."/>
            <person name="Dockter R.B."/>
            <person name="Fauchery L."/>
            <person name="Guy J."/>
            <person name="Iotti M."/>
            <person name="Le Tacon F."/>
            <person name="Lindquist E.A."/>
            <person name="Lipzen A."/>
            <person name="Malagnac F."/>
            <person name="Mello A."/>
            <person name="Molinier V."/>
            <person name="Miyauchi S."/>
            <person name="Poulain J."/>
            <person name="Riccioni C."/>
            <person name="Rubini A."/>
            <person name="Sitrit Y."/>
            <person name="Splivallo R."/>
            <person name="Traeger S."/>
            <person name="Wang M."/>
            <person name="Zifcakova L."/>
            <person name="Wipf D."/>
            <person name="Zambonelli A."/>
            <person name="Paolocci F."/>
            <person name="Nowrousian M."/>
            <person name="Ottonello S."/>
            <person name="Baldrian P."/>
            <person name="Spatafora J.W."/>
            <person name="Henrissat B."/>
            <person name="Nagy L.G."/>
            <person name="Aury J.M."/>
            <person name="Wincker P."/>
            <person name="Grigoriev I.V."/>
            <person name="Bonfante P."/>
            <person name="Martin F.M."/>
        </authorList>
    </citation>
    <scope>NUCLEOTIDE SEQUENCE [LARGE SCALE GENOMIC DNA]</scope>
    <source>
        <strain evidence="9 10">RN42</strain>
    </source>
</reference>
<dbReference type="PANTHER" id="PTHR12609">
    <property type="entry name" value="MICROTUBULE ASSOCIATED PROTEIN XMAP215"/>
    <property type="match status" value="1"/>
</dbReference>
<feature type="region of interest" description="Disordered" evidence="7">
    <location>
        <begin position="232"/>
        <end position="272"/>
    </location>
</feature>
<dbReference type="GO" id="GO:0099070">
    <property type="term" value="C:static microtubule bundle"/>
    <property type="evidence" value="ECO:0007669"/>
    <property type="project" value="UniProtKB-ARBA"/>
</dbReference>
<name>A0A3N4HNH5_ASCIM</name>
<dbReference type="Pfam" id="PF21042">
    <property type="entry name" value="Stu2_CTS"/>
    <property type="match status" value="1"/>
</dbReference>
<feature type="compositionally biased region" description="Low complexity" evidence="7">
    <location>
        <begin position="529"/>
        <end position="546"/>
    </location>
</feature>
<evidence type="ECO:0000256" key="2">
    <source>
        <dbReference type="ARBA" id="ARBA00022490"/>
    </source>
</evidence>
<dbReference type="InterPro" id="IPR048491">
    <property type="entry name" value="XMAP215_CLASP_TOG"/>
</dbReference>
<dbReference type="GO" id="GO:0005881">
    <property type="term" value="C:cytoplasmic microtubule"/>
    <property type="evidence" value="ECO:0007669"/>
    <property type="project" value="UniProtKB-ARBA"/>
</dbReference>
<dbReference type="EMBL" id="ML119788">
    <property type="protein sequence ID" value="RPA74496.1"/>
    <property type="molecule type" value="Genomic_DNA"/>
</dbReference>
<feature type="region of interest" description="Disordered" evidence="7">
    <location>
        <begin position="507"/>
        <end position="627"/>
    </location>
</feature>
<dbReference type="InterPro" id="IPR016024">
    <property type="entry name" value="ARM-type_fold"/>
</dbReference>
<dbReference type="Gene3D" id="1.25.10.10">
    <property type="entry name" value="Leucine-rich Repeat Variant"/>
    <property type="match status" value="2"/>
</dbReference>
<evidence type="ECO:0000313" key="9">
    <source>
        <dbReference type="EMBL" id="RPA74496.1"/>
    </source>
</evidence>
<feature type="region of interest" description="Disordered" evidence="7">
    <location>
        <begin position="766"/>
        <end position="821"/>
    </location>
</feature>
<feature type="compositionally biased region" description="Polar residues" evidence="7">
    <location>
        <begin position="730"/>
        <end position="752"/>
    </location>
</feature>
<evidence type="ECO:0000256" key="5">
    <source>
        <dbReference type="ARBA" id="ARBA00025722"/>
    </source>
</evidence>
<evidence type="ECO:0000256" key="4">
    <source>
        <dbReference type="ARBA" id="ARBA00023212"/>
    </source>
</evidence>
<dbReference type="InterPro" id="IPR048492">
    <property type="entry name" value="Stu2_CTS"/>
</dbReference>
<proteinExistence type="inferred from homology"/>
<feature type="compositionally biased region" description="Polar residues" evidence="7">
    <location>
        <begin position="804"/>
        <end position="819"/>
    </location>
</feature>
<dbReference type="InterPro" id="IPR021133">
    <property type="entry name" value="HEAT_type_2"/>
</dbReference>
<dbReference type="Proteomes" id="UP000275078">
    <property type="component" value="Unassembled WGS sequence"/>
</dbReference>
<dbReference type="SUPFAM" id="SSF48371">
    <property type="entry name" value="ARM repeat"/>
    <property type="match status" value="1"/>
</dbReference>
<keyword evidence="10" id="KW-1185">Reference proteome</keyword>
<dbReference type="AlphaFoldDB" id="A0A3N4HNH5"/>
<gene>
    <name evidence="9" type="ORF">BJ508DRAFT_215355</name>
</gene>
<keyword evidence="2" id="KW-0963">Cytoplasm</keyword>
<dbReference type="InterPro" id="IPR034085">
    <property type="entry name" value="TOG"/>
</dbReference>
<feature type="repeat" description="HEAT" evidence="6">
    <location>
        <begin position="445"/>
        <end position="483"/>
    </location>
</feature>
<dbReference type="GO" id="GO:0051315">
    <property type="term" value="P:attachment of mitotic spindle microtubules to kinetochore"/>
    <property type="evidence" value="ECO:0007669"/>
    <property type="project" value="UniProtKB-ARBA"/>
</dbReference>
<dbReference type="GO" id="GO:0030951">
    <property type="term" value="P:establishment or maintenance of microtubule cytoskeleton polarity"/>
    <property type="evidence" value="ECO:0007669"/>
    <property type="project" value="InterPro"/>
</dbReference>
<feature type="compositionally biased region" description="Pro residues" evidence="7">
    <location>
        <begin position="613"/>
        <end position="622"/>
    </location>
</feature>
<dbReference type="FunFam" id="1.25.10.10:FF:000019">
    <property type="entry name" value="Cytoskeleton-associated protein 5"/>
    <property type="match status" value="1"/>
</dbReference>
<evidence type="ECO:0000256" key="3">
    <source>
        <dbReference type="ARBA" id="ARBA00022737"/>
    </source>
</evidence>
<feature type="region of interest" description="Disordered" evidence="7">
    <location>
        <begin position="722"/>
        <end position="752"/>
    </location>
</feature>
<dbReference type="GO" id="GO:0051010">
    <property type="term" value="F:microtubule plus-end binding"/>
    <property type="evidence" value="ECO:0007669"/>
    <property type="project" value="InterPro"/>
</dbReference>
<feature type="compositionally biased region" description="Low complexity" evidence="7">
    <location>
        <begin position="236"/>
        <end position="246"/>
    </location>
</feature>
<evidence type="ECO:0000313" key="10">
    <source>
        <dbReference type="Proteomes" id="UP000275078"/>
    </source>
</evidence>
<feature type="compositionally biased region" description="Acidic residues" evidence="7">
    <location>
        <begin position="247"/>
        <end position="271"/>
    </location>
</feature>
<dbReference type="GO" id="GO:1990571">
    <property type="term" value="P:meiotic centromere clustering"/>
    <property type="evidence" value="ECO:0007669"/>
    <property type="project" value="UniProtKB-ARBA"/>
</dbReference>
<dbReference type="GO" id="GO:0046785">
    <property type="term" value="P:microtubule polymerization"/>
    <property type="evidence" value="ECO:0007669"/>
    <property type="project" value="InterPro"/>
</dbReference>
<dbReference type="STRING" id="1160509.A0A3N4HNH5"/>
<sequence length="855" mass="93015">MADQEEDFSHLPITDRAVHKNWKVRKAAFEEATKAFTNSPDEDAECFRDWLHDLGLWKKVAMDSNVAAQLDGLTALCAFLQYGGYNACVRTRQNTISGIVEKGLTSAKAGTKEKSVEAILLYIELDTPGPVLEELMPFLTHKMAKVIAATVNVLGRIYGAYGAKIVDPKPVLKMLPKLFGSADKNVRAETTTLTVELYKWLKDGMKPFFFEELKPAQQKDLETEFAKVKDEKPKQARLLRSQQAQAEEAEATGEAEEEAPEEEAAEEDDGGMDAYDLVDPVDVLAKMPANFGDMIASTKWKDRKDTLDELFKVVNTPKIQNANYDELIRAFAKSMKDANVAVVTVASQCNEALAKGLREQYAKYRSQIMAPTLERLKEKKQSVTDALGASLDAIFASCGLSDILEETLEFLKHKNPNVKLETCKFLVRCLRTTKVPPSKAEAKAIADGTSKLLGDTSAPVRDSSAEALGTLMKIIGERAMNPYLESLDEIRKTKIKEFFATAVVKAKEKPAAPPPPKAAPKGPPKKLGGKAPAGRGGPVKKAPAAPQEHSLEEPAPPKAAPKKAVPGKIGSGLRLTRKPAAAAPPPSAPSPTFEDEPPAAPPKGRSLVRPQAAQPPPPPPEPVSYNYGLAAAEKAELEELRHMKEVWISQIDQLTASKNALNKEVTELRIQNSSLIDENTHNTLAIRAKEAQLVRSRADAESAQGALEKLQREVDRLKRELARSVRPASPTDSVHDQISSLNGSSQYNSMGRNSKRLSFQSQMSMEDANGNLGLPSRDRMVSPGPRSPGAGSNFGDNGGRNSPAPGTSRNSTATDSSVENWRRAAEVTSALKQRIEQMKRQNFGKAGGYGASRGQ</sequence>
<evidence type="ECO:0000259" key="8">
    <source>
        <dbReference type="SMART" id="SM01349"/>
    </source>
</evidence>
<dbReference type="GO" id="GO:0000022">
    <property type="term" value="P:mitotic spindle elongation"/>
    <property type="evidence" value="ECO:0007669"/>
    <property type="project" value="UniProtKB-ARBA"/>
</dbReference>
<feature type="compositionally biased region" description="Pro residues" evidence="7">
    <location>
        <begin position="511"/>
        <end position="522"/>
    </location>
</feature>
<dbReference type="PROSITE" id="PS50077">
    <property type="entry name" value="HEAT_REPEAT"/>
    <property type="match status" value="1"/>
</dbReference>
<dbReference type="GO" id="GO:0061863">
    <property type="term" value="F:microtubule plus end polymerase"/>
    <property type="evidence" value="ECO:0007669"/>
    <property type="project" value="InterPro"/>
</dbReference>
<organism evidence="9 10">
    <name type="scientific">Ascobolus immersus RN42</name>
    <dbReference type="NCBI Taxonomy" id="1160509"/>
    <lineage>
        <taxon>Eukaryota</taxon>
        <taxon>Fungi</taxon>
        <taxon>Dikarya</taxon>
        <taxon>Ascomycota</taxon>
        <taxon>Pezizomycotina</taxon>
        <taxon>Pezizomycetes</taxon>
        <taxon>Pezizales</taxon>
        <taxon>Ascobolaceae</taxon>
        <taxon>Ascobolus</taxon>
    </lineage>
</organism>
<comment type="similarity">
    <text evidence="5">Belongs to the TOG/XMAP215 family.</text>
</comment>
<keyword evidence="4" id="KW-0206">Cytoskeleton</keyword>
<dbReference type="FunFam" id="1.25.10.10:FF:000282">
    <property type="entry name" value="Spindle pole body component"/>
    <property type="match status" value="1"/>
</dbReference>
<evidence type="ECO:0000256" key="1">
    <source>
        <dbReference type="ARBA" id="ARBA00004317"/>
    </source>
</evidence>